<feature type="compositionally biased region" description="Low complexity" evidence="8">
    <location>
        <begin position="34"/>
        <end position="52"/>
    </location>
</feature>
<dbReference type="GO" id="GO:0000981">
    <property type="term" value="F:DNA-binding transcription factor activity, RNA polymerase II-specific"/>
    <property type="evidence" value="ECO:0007669"/>
    <property type="project" value="InterPro"/>
</dbReference>
<evidence type="ECO:0000256" key="8">
    <source>
        <dbReference type="SAM" id="MobiDB-lite"/>
    </source>
</evidence>
<evidence type="ECO:0000256" key="7">
    <source>
        <dbReference type="ARBA" id="ARBA00023242"/>
    </source>
</evidence>
<dbReference type="Proteomes" id="UP000053259">
    <property type="component" value="Unassembled WGS sequence"/>
</dbReference>
<keyword evidence="3" id="KW-0805">Transcription regulation</keyword>
<dbReference type="OrthoDB" id="674948at2759"/>
<dbReference type="PANTHER" id="PTHR46714">
    <property type="entry name" value="TRANSCRIPTIONAL ACTIVATOR HAC1"/>
    <property type="match status" value="1"/>
</dbReference>
<keyword evidence="6" id="KW-0834">Unfolded protein response</keyword>
<reference evidence="10 11" key="1">
    <citation type="submission" date="2015-01" db="EMBL/GenBank/DDBJ databases">
        <title>The Genome Sequence of Ochroconis gallopava CBS43764.</title>
        <authorList>
            <consortium name="The Broad Institute Genomics Platform"/>
            <person name="Cuomo C."/>
            <person name="de Hoog S."/>
            <person name="Gorbushina A."/>
            <person name="Stielow B."/>
            <person name="Teixiera M."/>
            <person name="Abouelleil A."/>
            <person name="Chapman S.B."/>
            <person name="Priest M."/>
            <person name="Young S.K."/>
            <person name="Wortman J."/>
            <person name="Nusbaum C."/>
            <person name="Birren B."/>
        </authorList>
    </citation>
    <scope>NUCLEOTIDE SEQUENCE [LARGE SCALE GENOMIC DNA]</scope>
    <source>
        <strain evidence="10 11">CBS 43764</strain>
    </source>
</reference>
<feature type="domain" description="BZIP" evidence="9">
    <location>
        <begin position="92"/>
        <end position="142"/>
    </location>
</feature>
<evidence type="ECO:0000256" key="1">
    <source>
        <dbReference type="ARBA" id="ARBA00004123"/>
    </source>
</evidence>
<dbReference type="AlphaFoldDB" id="A0A0D2ANI4"/>
<feature type="compositionally biased region" description="Polar residues" evidence="8">
    <location>
        <begin position="168"/>
        <end position="181"/>
    </location>
</feature>
<dbReference type="InParanoid" id="A0A0D2ANI4"/>
<feature type="compositionally biased region" description="Low complexity" evidence="8">
    <location>
        <begin position="186"/>
        <end position="204"/>
    </location>
</feature>
<dbReference type="Pfam" id="PF00170">
    <property type="entry name" value="bZIP_1"/>
    <property type="match status" value="1"/>
</dbReference>
<accession>A0A0D2ANI4</accession>
<evidence type="ECO:0000313" key="11">
    <source>
        <dbReference type="Proteomes" id="UP000053259"/>
    </source>
</evidence>
<dbReference type="SUPFAM" id="SSF57959">
    <property type="entry name" value="Leucine zipper domain"/>
    <property type="match status" value="1"/>
</dbReference>
<dbReference type="InterPro" id="IPR046347">
    <property type="entry name" value="bZIP_sf"/>
</dbReference>
<evidence type="ECO:0000256" key="5">
    <source>
        <dbReference type="ARBA" id="ARBA00023163"/>
    </source>
</evidence>
<protein>
    <submittedName>
        <fullName evidence="10">Transcriptional activator hac1</fullName>
    </submittedName>
</protein>
<dbReference type="GO" id="GO:0045944">
    <property type="term" value="P:positive regulation of transcription by RNA polymerase II"/>
    <property type="evidence" value="ECO:0007669"/>
    <property type="project" value="InterPro"/>
</dbReference>
<name>A0A0D2ANI4_9PEZI</name>
<proteinExistence type="inferred from homology"/>
<dbReference type="Gene3D" id="1.20.5.170">
    <property type="match status" value="1"/>
</dbReference>
<feature type="region of interest" description="Disordered" evidence="8">
    <location>
        <begin position="22"/>
        <end position="99"/>
    </location>
</feature>
<dbReference type="EMBL" id="KN847531">
    <property type="protein sequence ID" value="KIW08045.1"/>
    <property type="molecule type" value="Genomic_DNA"/>
</dbReference>
<dbReference type="PROSITE" id="PS00036">
    <property type="entry name" value="BZIP_BASIC"/>
    <property type="match status" value="1"/>
</dbReference>
<feature type="region of interest" description="Disordered" evidence="8">
    <location>
        <begin position="152"/>
        <end position="216"/>
    </location>
</feature>
<keyword evidence="7" id="KW-0539">Nucleus</keyword>
<keyword evidence="4" id="KW-0238">DNA-binding</keyword>
<dbReference type="GeneID" id="27308962"/>
<dbReference type="RefSeq" id="XP_016217914.1">
    <property type="nucleotide sequence ID" value="XM_016353819.1"/>
</dbReference>
<dbReference type="GO" id="GO:0006986">
    <property type="term" value="P:response to unfolded protein"/>
    <property type="evidence" value="ECO:0007669"/>
    <property type="project" value="UniProtKB-KW"/>
</dbReference>
<dbReference type="PANTHER" id="PTHR46714:SF6">
    <property type="entry name" value="TRANSCRIPTIONAL ACTIVATOR HAC1"/>
    <property type="match status" value="1"/>
</dbReference>
<dbReference type="HOGENOM" id="CLU_953777_0_0_1"/>
<sequence length="292" mass="33054">MEATHNTLQIIQNYVKTPSIQVEPPKTIKMEDITATPSTSSSSLLDLPPADSVPKPAESKPVKKRKSWGQVLPEPKTSLPPRKRAKTADEKEQRRIERVKRNRLAAHNSRERKRQEVEALSERNALLERHLKLMQQQLDTYRAMYPDANIPPLPKIDLERPASLAPSLPNNKSTPAPTTQFIHEVSTPAPLSSPDSLLSNIDSPVDTAPSTPRANVKEEFDRTQQSAALLCKTCSVSRFIPSQSRRQRLQRQAHHKRRILRPLFCTTSGPPRRRQSIFRLRSLPGRCGLFLQ</sequence>
<evidence type="ECO:0000256" key="4">
    <source>
        <dbReference type="ARBA" id="ARBA00023125"/>
    </source>
</evidence>
<evidence type="ECO:0000256" key="2">
    <source>
        <dbReference type="ARBA" id="ARBA00007163"/>
    </source>
</evidence>
<gene>
    <name evidence="10" type="ORF">PV09_00989</name>
</gene>
<dbReference type="GO" id="GO:0003677">
    <property type="term" value="F:DNA binding"/>
    <property type="evidence" value="ECO:0007669"/>
    <property type="project" value="UniProtKB-KW"/>
</dbReference>
<comment type="similarity">
    <text evidence="2">Belongs to the bZIP family.</text>
</comment>
<dbReference type="InterPro" id="IPR004827">
    <property type="entry name" value="bZIP"/>
</dbReference>
<comment type="subcellular location">
    <subcellularLocation>
        <location evidence="1">Nucleus</location>
    </subcellularLocation>
</comment>
<evidence type="ECO:0000259" key="9">
    <source>
        <dbReference type="PROSITE" id="PS50217"/>
    </source>
</evidence>
<dbReference type="STRING" id="253628.A0A0D2ANI4"/>
<dbReference type="PROSITE" id="PS50217">
    <property type="entry name" value="BZIP"/>
    <property type="match status" value="1"/>
</dbReference>
<feature type="compositionally biased region" description="Basic and acidic residues" evidence="8">
    <location>
        <begin position="86"/>
        <end position="96"/>
    </location>
</feature>
<organism evidence="10 11">
    <name type="scientific">Verruconis gallopava</name>
    <dbReference type="NCBI Taxonomy" id="253628"/>
    <lineage>
        <taxon>Eukaryota</taxon>
        <taxon>Fungi</taxon>
        <taxon>Dikarya</taxon>
        <taxon>Ascomycota</taxon>
        <taxon>Pezizomycotina</taxon>
        <taxon>Dothideomycetes</taxon>
        <taxon>Pleosporomycetidae</taxon>
        <taxon>Venturiales</taxon>
        <taxon>Sympoventuriaceae</taxon>
        <taxon>Verruconis</taxon>
    </lineage>
</organism>
<dbReference type="VEuPathDB" id="FungiDB:PV09_00989"/>
<dbReference type="InterPro" id="IPR044280">
    <property type="entry name" value="Hac1/HY5"/>
</dbReference>
<keyword evidence="5" id="KW-0804">Transcription</keyword>
<evidence type="ECO:0000256" key="3">
    <source>
        <dbReference type="ARBA" id="ARBA00023015"/>
    </source>
</evidence>
<evidence type="ECO:0000256" key="6">
    <source>
        <dbReference type="ARBA" id="ARBA00023230"/>
    </source>
</evidence>
<dbReference type="GO" id="GO:0005634">
    <property type="term" value="C:nucleus"/>
    <property type="evidence" value="ECO:0007669"/>
    <property type="project" value="UniProtKB-SubCell"/>
</dbReference>
<evidence type="ECO:0000313" key="10">
    <source>
        <dbReference type="EMBL" id="KIW08045.1"/>
    </source>
</evidence>
<keyword evidence="11" id="KW-1185">Reference proteome</keyword>